<evidence type="ECO:0000259" key="9">
    <source>
        <dbReference type="PROSITE" id="PS51755"/>
    </source>
</evidence>
<dbReference type="PANTHER" id="PTHR48111:SF1">
    <property type="entry name" value="TWO-COMPONENT RESPONSE REGULATOR ORR33"/>
    <property type="match status" value="1"/>
</dbReference>
<evidence type="ECO:0000259" key="8">
    <source>
        <dbReference type="PROSITE" id="PS50110"/>
    </source>
</evidence>
<dbReference type="SMART" id="SM00448">
    <property type="entry name" value="REC"/>
    <property type="match status" value="1"/>
</dbReference>
<dbReference type="InterPro" id="IPR036388">
    <property type="entry name" value="WH-like_DNA-bd_sf"/>
</dbReference>
<dbReference type="Proteomes" id="UP001219901">
    <property type="component" value="Chromosome"/>
</dbReference>
<dbReference type="GO" id="GO:0005829">
    <property type="term" value="C:cytosol"/>
    <property type="evidence" value="ECO:0007669"/>
    <property type="project" value="TreeGrafter"/>
</dbReference>
<evidence type="ECO:0000256" key="6">
    <source>
        <dbReference type="PROSITE-ProRule" id="PRU00169"/>
    </source>
</evidence>
<keyword evidence="4 7" id="KW-0238">DNA-binding</keyword>
<dbReference type="GO" id="GO:0006355">
    <property type="term" value="P:regulation of DNA-templated transcription"/>
    <property type="evidence" value="ECO:0007669"/>
    <property type="project" value="InterPro"/>
</dbReference>
<dbReference type="SMART" id="SM00862">
    <property type="entry name" value="Trans_reg_C"/>
    <property type="match status" value="1"/>
</dbReference>
<sequence>MPPKILIVDDEPDILELVQTRLELAGYETIAAESGEEALKSFFTARPDLALLDLEMPGMDGFELCERIRQMSDVPIIFLTAFGSEDHRVKGLQVGADDYVVKPFSKNELVARVEANLRRASMPSIQRDEQVYADPVLTIDHQAHMVTVRGSEISLSPLEYRLLTALLKHPGQVLSHNQLLDLAWGPNSSETSTDSVRLYISYIRGKIEEDPKRPRLIETVREFGYRYVRPLGNTERAAA</sequence>
<keyword evidence="5" id="KW-0804">Transcription</keyword>
<dbReference type="InterPro" id="IPR039420">
    <property type="entry name" value="WalR-like"/>
</dbReference>
<dbReference type="InterPro" id="IPR001789">
    <property type="entry name" value="Sig_transdc_resp-reg_receiver"/>
</dbReference>
<keyword evidence="12" id="KW-1185">Reference proteome</keyword>
<protein>
    <submittedName>
        <fullName evidence="11">Response regulator</fullName>
    </submittedName>
</protein>
<dbReference type="CDD" id="cd17574">
    <property type="entry name" value="REC_OmpR"/>
    <property type="match status" value="1"/>
</dbReference>
<feature type="modified residue" description="4-aspartylphosphate" evidence="6">
    <location>
        <position position="53"/>
    </location>
</feature>
<evidence type="ECO:0000256" key="5">
    <source>
        <dbReference type="ARBA" id="ARBA00023163"/>
    </source>
</evidence>
<evidence type="ECO:0000313" key="12">
    <source>
        <dbReference type="Proteomes" id="UP001219901"/>
    </source>
</evidence>
<dbReference type="Pfam" id="PF00486">
    <property type="entry name" value="Trans_reg_C"/>
    <property type="match status" value="1"/>
</dbReference>
<reference evidence="12" key="3">
    <citation type="submission" date="2023-06" db="EMBL/GenBank/DDBJ databases">
        <title>Pangenomics reveal diversification of enzyme families and niche specialization in globally abundant SAR202 bacteria.</title>
        <authorList>
            <person name="Saw J.H.W."/>
        </authorList>
    </citation>
    <scope>NUCLEOTIDE SEQUENCE [LARGE SCALE GENOMIC DNA]</scope>
    <source>
        <strain evidence="12">JH1073</strain>
    </source>
</reference>
<dbReference type="FunFam" id="3.40.50.2300:FF:000001">
    <property type="entry name" value="DNA-binding response regulator PhoB"/>
    <property type="match status" value="1"/>
</dbReference>
<dbReference type="GO" id="GO:0032993">
    <property type="term" value="C:protein-DNA complex"/>
    <property type="evidence" value="ECO:0007669"/>
    <property type="project" value="TreeGrafter"/>
</dbReference>
<dbReference type="EMBL" id="CP046147">
    <property type="protein sequence ID" value="WFG39138.1"/>
    <property type="molecule type" value="Genomic_DNA"/>
</dbReference>
<accession>A0AAJ5ZJA4</accession>
<dbReference type="Gene3D" id="3.40.50.2300">
    <property type="match status" value="1"/>
</dbReference>
<keyword evidence="3" id="KW-0805">Transcription regulation</keyword>
<proteinExistence type="predicted"/>
<dbReference type="GO" id="GO:0000976">
    <property type="term" value="F:transcription cis-regulatory region binding"/>
    <property type="evidence" value="ECO:0007669"/>
    <property type="project" value="TreeGrafter"/>
</dbReference>
<dbReference type="Gene3D" id="1.10.10.10">
    <property type="entry name" value="Winged helix-like DNA-binding domain superfamily/Winged helix DNA-binding domain"/>
    <property type="match status" value="1"/>
</dbReference>
<dbReference type="GO" id="GO:0000156">
    <property type="term" value="F:phosphorelay response regulator activity"/>
    <property type="evidence" value="ECO:0007669"/>
    <property type="project" value="TreeGrafter"/>
</dbReference>
<dbReference type="PANTHER" id="PTHR48111">
    <property type="entry name" value="REGULATOR OF RPOS"/>
    <property type="match status" value="1"/>
</dbReference>
<evidence type="ECO:0000313" key="11">
    <source>
        <dbReference type="EMBL" id="WFG39138.1"/>
    </source>
</evidence>
<dbReference type="SUPFAM" id="SSF52172">
    <property type="entry name" value="CheY-like"/>
    <property type="match status" value="1"/>
</dbReference>
<dbReference type="Gene3D" id="6.10.250.690">
    <property type="match status" value="1"/>
</dbReference>
<reference evidence="11" key="2">
    <citation type="journal article" date="2023" name="Nat. Commun.">
        <title>Cultivation of marine bacteria of the SAR202 clade.</title>
        <authorList>
            <person name="Lim Y."/>
            <person name="Seo J.H."/>
            <person name="Giovannoni S.J."/>
            <person name="Kang I."/>
            <person name="Cho J.C."/>
        </authorList>
    </citation>
    <scope>NUCLEOTIDE SEQUENCE</scope>
    <source>
        <strain evidence="11">JH1073</strain>
    </source>
</reference>
<keyword evidence="2" id="KW-0902">Two-component regulatory system</keyword>
<evidence type="ECO:0000256" key="1">
    <source>
        <dbReference type="ARBA" id="ARBA00022553"/>
    </source>
</evidence>
<dbReference type="InterPro" id="IPR011006">
    <property type="entry name" value="CheY-like_superfamily"/>
</dbReference>
<dbReference type="RefSeq" id="WP_342822529.1">
    <property type="nucleotide sequence ID" value="NZ_CP046146.1"/>
</dbReference>
<dbReference type="EMBL" id="WMBE01000001">
    <property type="protein sequence ID" value="MDG0866140.1"/>
    <property type="molecule type" value="Genomic_DNA"/>
</dbReference>
<feature type="DNA-binding region" description="OmpR/PhoB-type" evidence="7">
    <location>
        <begin position="128"/>
        <end position="229"/>
    </location>
</feature>
<evidence type="ECO:0000256" key="2">
    <source>
        <dbReference type="ARBA" id="ARBA00023012"/>
    </source>
</evidence>
<evidence type="ECO:0000256" key="4">
    <source>
        <dbReference type="ARBA" id="ARBA00023125"/>
    </source>
</evidence>
<dbReference type="PROSITE" id="PS50110">
    <property type="entry name" value="RESPONSE_REGULATORY"/>
    <property type="match status" value="1"/>
</dbReference>
<evidence type="ECO:0000256" key="7">
    <source>
        <dbReference type="PROSITE-ProRule" id="PRU01091"/>
    </source>
</evidence>
<evidence type="ECO:0000256" key="3">
    <source>
        <dbReference type="ARBA" id="ARBA00023015"/>
    </source>
</evidence>
<feature type="domain" description="OmpR/PhoB-type" evidence="9">
    <location>
        <begin position="128"/>
        <end position="229"/>
    </location>
</feature>
<dbReference type="PROSITE" id="PS51755">
    <property type="entry name" value="OMPR_PHOB"/>
    <property type="match status" value="1"/>
</dbReference>
<name>A0AAJ5ZJA4_9CHLR</name>
<reference evidence="12 13" key="1">
    <citation type="submission" date="2019-11" db="EMBL/GenBank/DDBJ databases">
        <authorList>
            <person name="Cho J.-C."/>
        </authorList>
    </citation>
    <scope>NUCLEOTIDE SEQUENCE [LARGE SCALE GENOMIC DNA]</scope>
    <source>
        <strain evidence="11 12">JH1073</strain>
        <strain evidence="10 13">JH702</strain>
    </source>
</reference>
<evidence type="ECO:0000313" key="10">
    <source>
        <dbReference type="EMBL" id="MDG0866140.1"/>
    </source>
</evidence>
<dbReference type="AlphaFoldDB" id="A0AAJ5ZJA4"/>
<feature type="domain" description="Response regulatory" evidence="8">
    <location>
        <begin position="4"/>
        <end position="117"/>
    </location>
</feature>
<dbReference type="InterPro" id="IPR001867">
    <property type="entry name" value="OmpR/PhoB-type_DNA-bd"/>
</dbReference>
<dbReference type="CDD" id="cd00383">
    <property type="entry name" value="trans_reg_C"/>
    <property type="match status" value="1"/>
</dbReference>
<dbReference type="Proteomes" id="UP001321249">
    <property type="component" value="Unassembled WGS sequence"/>
</dbReference>
<keyword evidence="1 6" id="KW-0597">Phosphoprotein</keyword>
<evidence type="ECO:0000313" key="13">
    <source>
        <dbReference type="Proteomes" id="UP001321249"/>
    </source>
</evidence>
<organism evidence="11 12">
    <name type="scientific">Candidatus Lucifugimonas marina</name>
    <dbReference type="NCBI Taxonomy" id="3038979"/>
    <lineage>
        <taxon>Bacteria</taxon>
        <taxon>Bacillati</taxon>
        <taxon>Chloroflexota</taxon>
        <taxon>Dehalococcoidia</taxon>
        <taxon>SAR202 cluster</taxon>
        <taxon>Candidatus Lucifugimonadales</taxon>
        <taxon>Candidatus Lucifugimonadaceae</taxon>
        <taxon>Candidatus Lucifugimonas</taxon>
    </lineage>
</organism>
<dbReference type="Pfam" id="PF00072">
    <property type="entry name" value="Response_reg"/>
    <property type="match status" value="1"/>
</dbReference>
<gene>
    <name evidence="10" type="ORF">GKO46_03530</name>
    <name evidence="11" type="ORF">GKO48_05730</name>
</gene>